<sequence>MGLAQYGLSGITLDKSIEFTYEDLATATNDFSIANKIGQGGFGVVYYAELRGEA</sequence>
<keyword evidence="2" id="KW-1003">Cell membrane</keyword>
<evidence type="ECO:0000256" key="3">
    <source>
        <dbReference type="ARBA" id="ARBA00022692"/>
    </source>
</evidence>
<comment type="caution">
    <text evidence="8">The sequence shown here is derived from an EMBL/GenBank/DDBJ whole genome shotgun (WGS) entry which is preliminary data.</text>
</comment>
<dbReference type="Proteomes" id="UP001291623">
    <property type="component" value="Unassembled WGS sequence"/>
</dbReference>
<keyword evidence="4" id="KW-0732">Signal</keyword>
<evidence type="ECO:0000256" key="4">
    <source>
        <dbReference type="ARBA" id="ARBA00022729"/>
    </source>
</evidence>
<keyword evidence="6" id="KW-0472">Membrane</keyword>
<dbReference type="PANTHER" id="PTHR46204:SF2">
    <property type="entry name" value="CHITIN ELICITOR RECEPTOR KINASE 1"/>
    <property type="match status" value="1"/>
</dbReference>
<dbReference type="Gene3D" id="3.30.200.20">
    <property type="entry name" value="Phosphorylase Kinase, domain 1"/>
    <property type="match status" value="1"/>
</dbReference>
<evidence type="ECO:0000256" key="1">
    <source>
        <dbReference type="ARBA" id="ARBA00004162"/>
    </source>
</evidence>
<dbReference type="GO" id="GO:0005886">
    <property type="term" value="C:plasma membrane"/>
    <property type="evidence" value="ECO:0007669"/>
    <property type="project" value="UniProtKB-SubCell"/>
</dbReference>
<dbReference type="InterPro" id="IPR044812">
    <property type="entry name" value="CERK1/LYK3-like"/>
</dbReference>
<proteinExistence type="predicted"/>
<dbReference type="InterPro" id="IPR011009">
    <property type="entry name" value="Kinase-like_dom_sf"/>
</dbReference>
<keyword evidence="5" id="KW-1133">Transmembrane helix</keyword>
<dbReference type="GO" id="GO:0019199">
    <property type="term" value="F:transmembrane receptor protein kinase activity"/>
    <property type="evidence" value="ECO:0007669"/>
    <property type="project" value="InterPro"/>
</dbReference>
<evidence type="ECO:0000256" key="2">
    <source>
        <dbReference type="ARBA" id="ARBA00022475"/>
    </source>
</evidence>
<evidence type="ECO:0000313" key="8">
    <source>
        <dbReference type="EMBL" id="KAK4363210.1"/>
    </source>
</evidence>
<organism evidence="8 9">
    <name type="scientific">Anisodus tanguticus</name>
    <dbReference type="NCBI Taxonomy" id="243964"/>
    <lineage>
        <taxon>Eukaryota</taxon>
        <taxon>Viridiplantae</taxon>
        <taxon>Streptophyta</taxon>
        <taxon>Embryophyta</taxon>
        <taxon>Tracheophyta</taxon>
        <taxon>Spermatophyta</taxon>
        <taxon>Magnoliopsida</taxon>
        <taxon>eudicotyledons</taxon>
        <taxon>Gunneridae</taxon>
        <taxon>Pentapetalae</taxon>
        <taxon>asterids</taxon>
        <taxon>lamiids</taxon>
        <taxon>Solanales</taxon>
        <taxon>Solanaceae</taxon>
        <taxon>Solanoideae</taxon>
        <taxon>Hyoscyameae</taxon>
        <taxon>Anisodus</taxon>
    </lineage>
</organism>
<keyword evidence="3" id="KW-0812">Transmembrane</keyword>
<evidence type="ECO:0000256" key="6">
    <source>
        <dbReference type="ARBA" id="ARBA00023136"/>
    </source>
</evidence>
<gene>
    <name evidence="8" type="ORF">RND71_018451</name>
</gene>
<evidence type="ECO:0000313" key="9">
    <source>
        <dbReference type="Proteomes" id="UP001291623"/>
    </source>
</evidence>
<name>A0AAE1S488_9SOLA</name>
<dbReference type="GO" id="GO:0045087">
    <property type="term" value="P:innate immune response"/>
    <property type="evidence" value="ECO:0007669"/>
    <property type="project" value="InterPro"/>
</dbReference>
<keyword evidence="7" id="KW-1015">Disulfide bond</keyword>
<comment type="subcellular location">
    <subcellularLocation>
        <location evidence="1">Cell membrane</location>
        <topology evidence="1">Single-pass membrane protein</topology>
    </subcellularLocation>
</comment>
<dbReference type="EMBL" id="JAVYJV010000009">
    <property type="protein sequence ID" value="KAK4363210.1"/>
    <property type="molecule type" value="Genomic_DNA"/>
</dbReference>
<dbReference type="PANTHER" id="PTHR46204">
    <property type="entry name" value="CHITIN ELICITOR RECEPTOR KINASE 1-RELATED"/>
    <property type="match status" value="1"/>
</dbReference>
<reference evidence="8" key="1">
    <citation type="submission" date="2023-12" db="EMBL/GenBank/DDBJ databases">
        <title>Genome assembly of Anisodus tanguticus.</title>
        <authorList>
            <person name="Wang Y.-J."/>
        </authorList>
    </citation>
    <scope>NUCLEOTIDE SEQUENCE</scope>
    <source>
        <strain evidence="8">KB-2021</strain>
        <tissue evidence="8">Leaf</tissue>
    </source>
</reference>
<dbReference type="SUPFAM" id="SSF56112">
    <property type="entry name" value="Protein kinase-like (PK-like)"/>
    <property type="match status" value="1"/>
</dbReference>
<accession>A0AAE1S488</accession>
<protein>
    <submittedName>
        <fullName evidence="8">Uncharacterized protein</fullName>
    </submittedName>
</protein>
<keyword evidence="9" id="KW-1185">Reference proteome</keyword>
<evidence type="ECO:0000256" key="5">
    <source>
        <dbReference type="ARBA" id="ARBA00022989"/>
    </source>
</evidence>
<dbReference type="AlphaFoldDB" id="A0AAE1S488"/>
<evidence type="ECO:0000256" key="7">
    <source>
        <dbReference type="ARBA" id="ARBA00023157"/>
    </source>
</evidence>